<dbReference type="PIRSF" id="PIRSF005962">
    <property type="entry name" value="Pept_M20D_amidohydro"/>
    <property type="match status" value="1"/>
</dbReference>
<feature type="binding site" evidence="2">
    <location>
        <position position="166"/>
    </location>
    <ligand>
        <name>Mn(2+)</name>
        <dbReference type="ChEBI" id="CHEBI:29035"/>
        <label>2</label>
    </ligand>
</feature>
<evidence type="ECO:0000313" key="4">
    <source>
        <dbReference type="EMBL" id="MCY1004981.1"/>
    </source>
</evidence>
<dbReference type="GO" id="GO:0019877">
    <property type="term" value="P:diaminopimelate biosynthetic process"/>
    <property type="evidence" value="ECO:0007669"/>
    <property type="project" value="UniProtKB-ARBA"/>
</dbReference>
<accession>A0A9X3EJT1</accession>
<dbReference type="PANTHER" id="PTHR11014">
    <property type="entry name" value="PEPTIDASE M20 FAMILY MEMBER"/>
    <property type="match status" value="1"/>
</dbReference>
<dbReference type="NCBIfam" id="TIGR01891">
    <property type="entry name" value="amidohydrolases"/>
    <property type="match status" value="1"/>
</dbReference>
<dbReference type="EMBL" id="JAPNKE010000002">
    <property type="protein sequence ID" value="MCY1004981.1"/>
    <property type="molecule type" value="Genomic_DNA"/>
</dbReference>
<dbReference type="FunFam" id="3.30.70.360:FF:000001">
    <property type="entry name" value="N-acetyldiaminopimelate deacetylase"/>
    <property type="match status" value="1"/>
</dbReference>
<dbReference type="SUPFAM" id="SSF55031">
    <property type="entry name" value="Bacterial exopeptidase dimerisation domain"/>
    <property type="match status" value="1"/>
</dbReference>
<dbReference type="Gene3D" id="3.30.70.360">
    <property type="match status" value="1"/>
</dbReference>
<keyword evidence="2" id="KW-0464">Manganese</keyword>
<dbReference type="Proteomes" id="UP001150924">
    <property type="component" value="Unassembled WGS sequence"/>
</dbReference>
<dbReference type="AlphaFoldDB" id="A0A9X3EJT1"/>
<dbReference type="SUPFAM" id="SSF53187">
    <property type="entry name" value="Zn-dependent exopeptidases"/>
    <property type="match status" value="1"/>
</dbReference>
<dbReference type="Pfam" id="PF07687">
    <property type="entry name" value="M20_dimer"/>
    <property type="match status" value="1"/>
</dbReference>
<dbReference type="GO" id="GO:0046872">
    <property type="term" value="F:metal ion binding"/>
    <property type="evidence" value="ECO:0007669"/>
    <property type="project" value="UniProtKB-KW"/>
</dbReference>
<evidence type="ECO:0000259" key="3">
    <source>
        <dbReference type="Pfam" id="PF07687"/>
    </source>
</evidence>
<comment type="caution">
    <text evidence="4">The sequence shown here is derived from an EMBL/GenBank/DDBJ whole genome shotgun (WGS) entry which is preliminary data.</text>
</comment>
<gene>
    <name evidence="4" type="ORF">OV079_05220</name>
</gene>
<proteinExistence type="predicted"/>
<feature type="binding site" evidence="2">
    <location>
        <position position="105"/>
    </location>
    <ligand>
        <name>Mn(2+)</name>
        <dbReference type="ChEBI" id="CHEBI:29035"/>
        <label>2</label>
    </ligand>
</feature>
<evidence type="ECO:0000256" key="2">
    <source>
        <dbReference type="PIRSR" id="PIRSR005962-1"/>
    </source>
</evidence>
<evidence type="ECO:0000256" key="1">
    <source>
        <dbReference type="ARBA" id="ARBA00022801"/>
    </source>
</evidence>
<keyword evidence="1" id="KW-0378">Hydrolase</keyword>
<feature type="binding site" evidence="2">
    <location>
        <position position="365"/>
    </location>
    <ligand>
        <name>Mn(2+)</name>
        <dbReference type="ChEBI" id="CHEBI:29035"/>
        <label>2</label>
    </ligand>
</feature>
<keyword evidence="2" id="KW-0479">Metal-binding</keyword>
<feature type="binding site" evidence="2">
    <location>
        <position position="103"/>
    </location>
    <ligand>
        <name>Mn(2+)</name>
        <dbReference type="ChEBI" id="CHEBI:29035"/>
        <label>2</label>
    </ligand>
</feature>
<dbReference type="PANTHER" id="PTHR11014:SF63">
    <property type="entry name" value="METALLOPEPTIDASE, PUTATIVE (AFU_ORTHOLOGUE AFUA_6G09600)-RELATED"/>
    <property type="match status" value="1"/>
</dbReference>
<feature type="binding site" evidence="2">
    <location>
        <position position="140"/>
    </location>
    <ligand>
        <name>Mn(2+)</name>
        <dbReference type="ChEBI" id="CHEBI:29035"/>
        <label>2</label>
    </ligand>
</feature>
<dbReference type="InterPro" id="IPR011650">
    <property type="entry name" value="Peptidase_M20_dimer"/>
</dbReference>
<dbReference type="InterPro" id="IPR002933">
    <property type="entry name" value="Peptidase_M20"/>
</dbReference>
<dbReference type="InterPro" id="IPR017439">
    <property type="entry name" value="Amidohydrolase"/>
</dbReference>
<keyword evidence="5" id="KW-1185">Reference proteome</keyword>
<reference evidence="4" key="1">
    <citation type="submission" date="2022-11" db="EMBL/GenBank/DDBJ databases">
        <title>Minimal conservation of predation-associated metabolite biosynthetic gene clusters underscores biosynthetic potential of Myxococcota including descriptions for ten novel species: Archangium lansinium sp. nov., Myxococcus landrumus sp. nov., Nannocystis bai.</title>
        <authorList>
            <person name="Ahearne A."/>
            <person name="Stevens C."/>
            <person name="Phillips K."/>
        </authorList>
    </citation>
    <scope>NUCLEOTIDE SEQUENCE</scope>
    <source>
        <strain evidence="4">Na p29</strain>
    </source>
</reference>
<dbReference type="InterPro" id="IPR036264">
    <property type="entry name" value="Bact_exopeptidase_dim_dom"/>
</dbReference>
<dbReference type="Gene3D" id="3.40.630.10">
    <property type="entry name" value="Zn peptidases"/>
    <property type="match status" value="1"/>
</dbReference>
<name>A0A9X3EJT1_9BACT</name>
<evidence type="ECO:0000313" key="5">
    <source>
        <dbReference type="Proteomes" id="UP001150924"/>
    </source>
</evidence>
<comment type="cofactor">
    <cofactor evidence="2">
        <name>Mn(2+)</name>
        <dbReference type="ChEBI" id="CHEBI:29035"/>
    </cofactor>
    <text evidence="2">The Mn(2+) ion enhances activity.</text>
</comment>
<dbReference type="GO" id="GO:0050118">
    <property type="term" value="F:N-acetyldiaminopimelate deacetylase activity"/>
    <property type="evidence" value="ECO:0007669"/>
    <property type="project" value="UniProtKB-ARBA"/>
</dbReference>
<dbReference type="RefSeq" id="WP_267766596.1">
    <property type="nucleotide sequence ID" value="NZ_JAPNKE010000002.1"/>
</dbReference>
<feature type="domain" description="Peptidase M20 dimerisation" evidence="3">
    <location>
        <begin position="191"/>
        <end position="281"/>
    </location>
</feature>
<protein>
    <submittedName>
        <fullName evidence="4">Amidohydrolase</fullName>
    </submittedName>
</protein>
<sequence>MSWTDPRAEIEALTERLREIRHDLHRHPELGFEEVRTQALVRAWLEERGYQPRNCAETGLVADLHPHASGPTIALRADLDCLPMHESTDLPYRSIHAGRAHKCGHDGHTAILLGVADILARHRESVRGGNVRLVFQPAEEGVRGGGAKVMVDAGALAGVREIYGLHNWPAYPKGELRVQVGPMLAQVHMLAITVRGKGGHGSQPQLCRDPIVAGAHLVTALQTVVSRGLGYVGGAVVSITQFTAGTTHNVIPDVAHMKGTIRTFDPSTTERVLERVREVVSGTAATFAVDIDLQIEVGYPVTMNDATCVDAVVRVGAAVLGRERVSNAGLPLAGGEDFAYFAQAVPAAYFFLGARRGDEDTPVCHHPDFDFDDDLIPTGVAMFLGIVRDRLAALT</sequence>
<dbReference type="Pfam" id="PF01546">
    <property type="entry name" value="Peptidase_M20"/>
    <property type="match status" value="1"/>
</dbReference>
<organism evidence="4 5">
    <name type="scientific">Nannocystis pusilla</name>
    <dbReference type="NCBI Taxonomy" id="889268"/>
    <lineage>
        <taxon>Bacteria</taxon>
        <taxon>Pseudomonadati</taxon>
        <taxon>Myxococcota</taxon>
        <taxon>Polyangia</taxon>
        <taxon>Nannocystales</taxon>
        <taxon>Nannocystaceae</taxon>
        <taxon>Nannocystis</taxon>
    </lineage>
</organism>